<gene>
    <name evidence="1" type="ORF">CLF_108418</name>
</gene>
<proteinExistence type="predicted"/>
<dbReference type="Proteomes" id="UP000008909">
    <property type="component" value="Unassembled WGS sequence"/>
</dbReference>
<evidence type="ECO:0000313" key="1">
    <source>
        <dbReference type="EMBL" id="GAA55596.1"/>
    </source>
</evidence>
<keyword evidence="2" id="KW-1185">Reference proteome</keyword>
<evidence type="ECO:0000313" key="2">
    <source>
        <dbReference type="Proteomes" id="UP000008909"/>
    </source>
</evidence>
<name>G7YRL6_CLOSI</name>
<dbReference type="AlphaFoldDB" id="G7YRL6"/>
<reference evidence="1" key="1">
    <citation type="journal article" date="2011" name="Genome Biol.">
        <title>The draft genome of the carcinogenic human liver fluke Clonorchis sinensis.</title>
        <authorList>
            <person name="Wang X."/>
            <person name="Chen W."/>
            <person name="Huang Y."/>
            <person name="Sun J."/>
            <person name="Men J."/>
            <person name="Liu H."/>
            <person name="Luo F."/>
            <person name="Guo L."/>
            <person name="Lv X."/>
            <person name="Deng C."/>
            <person name="Zhou C."/>
            <person name="Fan Y."/>
            <person name="Li X."/>
            <person name="Huang L."/>
            <person name="Hu Y."/>
            <person name="Liang C."/>
            <person name="Hu X."/>
            <person name="Xu J."/>
            <person name="Yu X."/>
        </authorList>
    </citation>
    <scope>NUCLEOTIDE SEQUENCE [LARGE SCALE GENOMIC DNA]</scope>
    <source>
        <strain evidence="1">Henan</strain>
    </source>
</reference>
<organism evidence="1 2">
    <name type="scientific">Clonorchis sinensis</name>
    <name type="common">Chinese liver fluke</name>
    <dbReference type="NCBI Taxonomy" id="79923"/>
    <lineage>
        <taxon>Eukaryota</taxon>
        <taxon>Metazoa</taxon>
        <taxon>Spiralia</taxon>
        <taxon>Lophotrochozoa</taxon>
        <taxon>Platyhelminthes</taxon>
        <taxon>Trematoda</taxon>
        <taxon>Digenea</taxon>
        <taxon>Opisthorchiida</taxon>
        <taxon>Opisthorchiata</taxon>
        <taxon>Opisthorchiidae</taxon>
        <taxon>Clonorchis</taxon>
    </lineage>
</organism>
<dbReference type="EMBL" id="DF144046">
    <property type="protein sequence ID" value="GAA55596.1"/>
    <property type="molecule type" value="Genomic_DNA"/>
</dbReference>
<sequence length="193" mass="21435">GSQDAGVVFDPLTFRYFGTIKFLVGQTAIYVVKLYGTLPFSDRGIALFRTSISLNERKVVGQNTVIVRNLSKMAVILFAELSVSDASVPPPIEMTSSVSRCETERGGSNRRYAPLHNVTLMISRLMKKNFQPNYLEQRTYQKSSVFPELSKFSLVANLSSDSLGMRVSGRFRLAFNSSAPHCRCFTRVTAVGC</sequence>
<reference key="2">
    <citation type="submission" date="2011-10" db="EMBL/GenBank/DDBJ databases">
        <title>The genome and transcriptome sequence of Clonorchis sinensis provide insights into the carcinogenic liver fluke.</title>
        <authorList>
            <person name="Wang X."/>
            <person name="Huang Y."/>
            <person name="Chen W."/>
            <person name="Liu H."/>
            <person name="Guo L."/>
            <person name="Chen Y."/>
            <person name="Luo F."/>
            <person name="Zhou W."/>
            <person name="Sun J."/>
            <person name="Mao Q."/>
            <person name="Liang P."/>
            <person name="Zhou C."/>
            <person name="Tian Y."/>
            <person name="Men J."/>
            <person name="Lv X."/>
            <person name="Huang L."/>
            <person name="Zhou J."/>
            <person name="Hu Y."/>
            <person name="Li R."/>
            <person name="Zhang F."/>
            <person name="Lei H."/>
            <person name="Li X."/>
            <person name="Hu X."/>
            <person name="Liang C."/>
            <person name="Xu J."/>
            <person name="Wu Z."/>
            <person name="Yu X."/>
        </authorList>
    </citation>
    <scope>NUCLEOTIDE SEQUENCE</scope>
    <source>
        <strain>Henan</strain>
    </source>
</reference>
<protein>
    <submittedName>
        <fullName evidence="1">Uncharacterized protein</fullName>
    </submittedName>
</protein>
<accession>G7YRL6</accession>
<feature type="non-terminal residue" evidence="1">
    <location>
        <position position="1"/>
    </location>
</feature>